<dbReference type="SUPFAM" id="SSF63411">
    <property type="entry name" value="LuxS/MPP-like metallohydrolase"/>
    <property type="match status" value="1"/>
</dbReference>
<dbReference type="InterPro" id="IPR007863">
    <property type="entry name" value="Peptidase_M16_C"/>
</dbReference>
<feature type="domain" description="Peptidase M16 C-terminal" evidence="4">
    <location>
        <begin position="202"/>
        <end position="375"/>
    </location>
</feature>
<protein>
    <submittedName>
        <fullName evidence="5">Peptidase M16</fullName>
    </submittedName>
</protein>
<feature type="domain" description="Peptidase M16 N-terminal" evidence="3">
    <location>
        <begin position="49"/>
        <end position="158"/>
    </location>
</feature>
<dbReference type="InterPro" id="IPR011249">
    <property type="entry name" value="Metalloenz_LuxS/M16"/>
</dbReference>
<dbReference type="Pfam" id="PF00675">
    <property type="entry name" value="Peptidase_M16"/>
    <property type="match status" value="1"/>
</dbReference>
<evidence type="ECO:0000256" key="1">
    <source>
        <dbReference type="ARBA" id="ARBA00007261"/>
    </source>
</evidence>
<dbReference type="Pfam" id="PF05193">
    <property type="entry name" value="Peptidase_M16_C"/>
    <property type="match status" value="1"/>
</dbReference>
<dbReference type="Gene3D" id="3.30.830.10">
    <property type="entry name" value="Metalloenzyme, LuxS/M16 peptidase-like"/>
    <property type="match status" value="2"/>
</dbReference>
<dbReference type="PANTHER" id="PTHR11851">
    <property type="entry name" value="METALLOPROTEASE"/>
    <property type="match status" value="1"/>
</dbReference>
<comment type="similarity">
    <text evidence="1">Belongs to the peptidase M16 family.</text>
</comment>
<dbReference type="AlphaFoldDB" id="A0AAV5N399"/>
<sequence length="482" mass="53163">MHSQYLFSALGGLMFLAVGASVQAEPLRADPAWQVGKLDNGFKWQILSTPHRPTDNVEIRLEVNAGSLQEGIPQVGFSYLLPRLAVAGTPHFSHESLDALLPQIAPAAGAKPLVDVSYDYTRYSLSFPPSRPELLKEAFSWLSDAVSKPKATDEQIQSVRADWLSPRLALPQGMSEPWWRYRIKNSPLVDHDPGQPVAEGATIQQLGEFYAKWYTPDAMTLYVVGNVDRRQLMEQIGRAFGGLAGKREAPATIAALSALPAEPINFLSTEVEKDRLTLVWDEPWHPIVASAPLERQWLDNMAQELITLRLNQRLAKSGLKGVSLDFSCQVMYQRNACKITIDSPLTGLKPSLKYVGTEIAKLSAEGATEAEYSALVAEKKERLSQVMVTYAKTDTAAIMDQRLLIEKSGSIGVAPELYMRLRQAFLDSMTLQVLNAHIHQRLTVKPTLVLRQPTGETEENVKALAEMLEGIISPAPKGDAKG</sequence>
<feature type="signal peptide" evidence="2">
    <location>
        <begin position="1"/>
        <end position="24"/>
    </location>
</feature>
<dbReference type="InterPro" id="IPR011765">
    <property type="entry name" value="Pept_M16_N"/>
</dbReference>
<keyword evidence="6" id="KW-1185">Reference proteome</keyword>
<dbReference type="PANTHER" id="PTHR11851:SF49">
    <property type="entry name" value="MITOCHONDRIAL-PROCESSING PEPTIDASE SUBUNIT ALPHA"/>
    <property type="match status" value="1"/>
</dbReference>
<evidence type="ECO:0000313" key="6">
    <source>
        <dbReference type="Proteomes" id="UP001058124"/>
    </source>
</evidence>
<dbReference type="EMBL" id="BRLH01000003">
    <property type="protein sequence ID" value="GKX55624.1"/>
    <property type="molecule type" value="Genomic_DNA"/>
</dbReference>
<dbReference type="GO" id="GO:0046872">
    <property type="term" value="F:metal ion binding"/>
    <property type="evidence" value="ECO:0007669"/>
    <property type="project" value="InterPro"/>
</dbReference>
<reference evidence="5" key="1">
    <citation type="submission" date="2022-06" db="EMBL/GenBank/DDBJ databases">
        <title>Draft genome sequences of Leminorella grimontii str. JCM5902.</title>
        <authorList>
            <person name="Wakabayashi Y."/>
            <person name="Kojima K."/>
        </authorList>
    </citation>
    <scope>NUCLEOTIDE SEQUENCE</scope>
    <source>
        <strain evidence="5">JCM 5902</strain>
    </source>
</reference>
<dbReference type="InterPro" id="IPR050361">
    <property type="entry name" value="MPP/UQCRC_Complex"/>
</dbReference>
<name>A0AAV5N399_9GAMM</name>
<proteinExistence type="inferred from homology"/>
<keyword evidence="2" id="KW-0732">Signal</keyword>
<organism evidence="5 6">
    <name type="scientific">Leminorella grimontii</name>
    <dbReference type="NCBI Taxonomy" id="82981"/>
    <lineage>
        <taxon>Bacteria</taxon>
        <taxon>Pseudomonadati</taxon>
        <taxon>Pseudomonadota</taxon>
        <taxon>Gammaproteobacteria</taxon>
        <taxon>Enterobacterales</taxon>
        <taxon>Budviciaceae</taxon>
        <taxon>Leminorella</taxon>
    </lineage>
</organism>
<evidence type="ECO:0000259" key="4">
    <source>
        <dbReference type="Pfam" id="PF05193"/>
    </source>
</evidence>
<evidence type="ECO:0000259" key="3">
    <source>
        <dbReference type="Pfam" id="PF00675"/>
    </source>
</evidence>
<dbReference type="Proteomes" id="UP001058124">
    <property type="component" value="Unassembled WGS sequence"/>
</dbReference>
<gene>
    <name evidence="5" type="ORF">SOASR030_17360</name>
</gene>
<evidence type="ECO:0000256" key="2">
    <source>
        <dbReference type="SAM" id="SignalP"/>
    </source>
</evidence>
<comment type="caution">
    <text evidence="5">The sequence shown here is derived from an EMBL/GenBank/DDBJ whole genome shotgun (WGS) entry which is preliminary data.</text>
</comment>
<accession>A0AAV5N399</accession>
<evidence type="ECO:0000313" key="5">
    <source>
        <dbReference type="EMBL" id="GKX55624.1"/>
    </source>
</evidence>
<dbReference type="RefSeq" id="WP_051155580.1">
    <property type="nucleotide sequence ID" value="NZ_BRLH01000003.1"/>
</dbReference>
<feature type="chain" id="PRO_5043495688" evidence="2">
    <location>
        <begin position="25"/>
        <end position="482"/>
    </location>
</feature>